<gene>
    <name evidence="2" type="ORF">SAY87_030588</name>
</gene>
<reference evidence="2 3" key="1">
    <citation type="journal article" date="2023" name="Hortic Res">
        <title>Pangenome of water caltrop reveals structural variations and asymmetric subgenome divergence after allopolyploidization.</title>
        <authorList>
            <person name="Zhang X."/>
            <person name="Chen Y."/>
            <person name="Wang L."/>
            <person name="Yuan Y."/>
            <person name="Fang M."/>
            <person name="Shi L."/>
            <person name="Lu R."/>
            <person name="Comes H.P."/>
            <person name="Ma Y."/>
            <person name="Chen Y."/>
            <person name="Huang G."/>
            <person name="Zhou Y."/>
            <person name="Zheng Z."/>
            <person name="Qiu Y."/>
        </authorList>
    </citation>
    <scope>NUCLEOTIDE SEQUENCE [LARGE SCALE GENOMIC DNA]</scope>
    <source>
        <tissue evidence="2">Roots</tissue>
    </source>
</reference>
<accession>A0AAN7QKC0</accession>
<proteinExistence type="predicted"/>
<evidence type="ECO:0000256" key="1">
    <source>
        <dbReference type="SAM" id="SignalP"/>
    </source>
</evidence>
<keyword evidence="1" id="KW-0732">Signal</keyword>
<evidence type="ECO:0000313" key="2">
    <source>
        <dbReference type="EMBL" id="KAK4770056.1"/>
    </source>
</evidence>
<dbReference type="Proteomes" id="UP001345219">
    <property type="component" value="Chromosome 24"/>
</dbReference>
<feature type="signal peptide" evidence="1">
    <location>
        <begin position="1"/>
        <end position="21"/>
    </location>
</feature>
<feature type="chain" id="PRO_5043007376" evidence="1">
    <location>
        <begin position="22"/>
        <end position="109"/>
    </location>
</feature>
<name>A0AAN7QKC0_9MYRT</name>
<evidence type="ECO:0000313" key="3">
    <source>
        <dbReference type="Proteomes" id="UP001345219"/>
    </source>
</evidence>
<keyword evidence="3" id="KW-1185">Reference proteome</keyword>
<protein>
    <submittedName>
        <fullName evidence="2">Uncharacterized protein</fullName>
    </submittedName>
</protein>
<sequence length="109" mass="12902">MYTHALPLVISYLFWFWKSCPFNIQYLEITSAFSCQGQSRMVQRYDTEWMYYQSPIYLTMDWNGIMGKSLYRLIQNGCIIKGIRHLFSIGSLSHNQSIQSIENSRENIV</sequence>
<comment type="caution">
    <text evidence="2">The sequence shown here is derived from an EMBL/GenBank/DDBJ whole genome shotgun (WGS) entry which is preliminary data.</text>
</comment>
<dbReference type="EMBL" id="JAXIOK010000005">
    <property type="protein sequence ID" value="KAK4770056.1"/>
    <property type="molecule type" value="Genomic_DNA"/>
</dbReference>
<dbReference type="AlphaFoldDB" id="A0AAN7QKC0"/>
<organism evidence="2 3">
    <name type="scientific">Trapa incisa</name>
    <dbReference type="NCBI Taxonomy" id="236973"/>
    <lineage>
        <taxon>Eukaryota</taxon>
        <taxon>Viridiplantae</taxon>
        <taxon>Streptophyta</taxon>
        <taxon>Embryophyta</taxon>
        <taxon>Tracheophyta</taxon>
        <taxon>Spermatophyta</taxon>
        <taxon>Magnoliopsida</taxon>
        <taxon>eudicotyledons</taxon>
        <taxon>Gunneridae</taxon>
        <taxon>Pentapetalae</taxon>
        <taxon>rosids</taxon>
        <taxon>malvids</taxon>
        <taxon>Myrtales</taxon>
        <taxon>Lythraceae</taxon>
        <taxon>Trapa</taxon>
    </lineage>
</organism>